<dbReference type="AlphaFoldDB" id="A0A2Z7CMA0"/>
<protein>
    <submittedName>
        <fullName evidence="2">Uncharacterized protein</fullName>
    </submittedName>
</protein>
<sequence length="219" mass="24212">MDKDKGNNKEEVDTVNVVQAAGKTLKPAAENNIVCAPVDDYLVQPMNRNKMDTVRQAHVDERNKSVSPSKSRRSKSRSCNMSRDPPIRARSKSSNKVNQENVGNKTGFNDKQQVKDGKQQQDIGPKNKQDTMEKPTGPTQPCNGDTIDGDDGFHTVGKNGKALKKKKKQATPFASSSSETECVMLDPTTRKPILDGKTVWMKPPAVPPILIYEDSLLEY</sequence>
<organism evidence="2 3">
    <name type="scientific">Dorcoceras hygrometricum</name>
    <dbReference type="NCBI Taxonomy" id="472368"/>
    <lineage>
        <taxon>Eukaryota</taxon>
        <taxon>Viridiplantae</taxon>
        <taxon>Streptophyta</taxon>
        <taxon>Embryophyta</taxon>
        <taxon>Tracheophyta</taxon>
        <taxon>Spermatophyta</taxon>
        <taxon>Magnoliopsida</taxon>
        <taxon>eudicotyledons</taxon>
        <taxon>Gunneridae</taxon>
        <taxon>Pentapetalae</taxon>
        <taxon>asterids</taxon>
        <taxon>lamiids</taxon>
        <taxon>Lamiales</taxon>
        <taxon>Gesneriaceae</taxon>
        <taxon>Didymocarpoideae</taxon>
        <taxon>Trichosporeae</taxon>
        <taxon>Loxocarpinae</taxon>
        <taxon>Dorcoceras</taxon>
    </lineage>
</organism>
<keyword evidence="3" id="KW-1185">Reference proteome</keyword>
<evidence type="ECO:0000313" key="2">
    <source>
        <dbReference type="EMBL" id="KZV47067.1"/>
    </source>
</evidence>
<reference evidence="2 3" key="1">
    <citation type="journal article" date="2015" name="Proc. Natl. Acad. Sci. U.S.A.">
        <title>The resurrection genome of Boea hygrometrica: A blueprint for survival of dehydration.</title>
        <authorList>
            <person name="Xiao L."/>
            <person name="Yang G."/>
            <person name="Zhang L."/>
            <person name="Yang X."/>
            <person name="Zhao S."/>
            <person name="Ji Z."/>
            <person name="Zhou Q."/>
            <person name="Hu M."/>
            <person name="Wang Y."/>
            <person name="Chen M."/>
            <person name="Xu Y."/>
            <person name="Jin H."/>
            <person name="Xiao X."/>
            <person name="Hu G."/>
            <person name="Bao F."/>
            <person name="Hu Y."/>
            <person name="Wan P."/>
            <person name="Li L."/>
            <person name="Deng X."/>
            <person name="Kuang T."/>
            <person name="Xiang C."/>
            <person name="Zhu J.K."/>
            <person name="Oliver M.J."/>
            <person name="He Y."/>
        </authorList>
    </citation>
    <scope>NUCLEOTIDE SEQUENCE [LARGE SCALE GENOMIC DNA]</scope>
    <source>
        <strain evidence="3">cv. XS01</strain>
    </source>
</reference>
<feature type="region of interest" description="Disordered" evidence="1">
    <location>
        <begin position="46"/>
        <end position="179"/>
    </location>
</feature>
<evidence type="ECO:0000256" key="1">
    <source>
        <dbReference type="SAM" id="MobiDB-lite"/>
    </source>
</evidence>
<name>A0A2Z7CMA0_9LAMI</name>
<evidence type="ECO:0000313" key="3">
    <source>
        <dbReference type="Proteomes" id="UP000250235"/>
    </source>
</evidence>
<feature type="compositionally biased region" description="Basic and acidic residues" evidence="1">
    <location>
        <begin position="112"/>
        <end position="133"/>
    </location>
</feature>
<accession>A0A2Z7CMA0</accession>
<feature type="compositionally biased region" description="Polar residues" evidence="1">
    <location>
        <begin position="92"/>
        <end position="109"/>
    </location>
</feature>
<dbReference type="EMBL" id="KQ995323">
    <property type="protein sequence ID" value="KZV47067.1"/>
    <property type="molecule type" value="Genomic_DNA"/>
</dbReference>
<feature type="compositionally biased region" description="Basic and acidic residues" evidence="1">
    <location>
        <begin position="49"/>
        <end position="64"/>
    </location>
</feature>
<dbReference type="Proteomes" id="UP000250235">
    <property type="component" value="Unassembled WGS sequence"/>
</dbReference>
<proteinExistence type="predicted"/>
<gene>
    <name evidence="2" type="ORF">F511_11973</name>
</gene>